<evidence type="ECO:0000313" key="9">
    <source>
        <dbReference type="EMBL" id="KAK0620909.1"/>
    </source>
</evidence>
<comment type="similarity">
    <text evidence="1 7">Belongs to the peptidase M3 family.</text>
</comment>
<evidence type="ECO:0000256" key="2">
    <source>
        <dbReference type="ARBA" id="ARBA00022670"/>
    </source>
</evidence>
<keyword evidence="10" id="KW-1185">Reference proteome</keyword>
<reference evidence="9" key="1">
    <citation type="submission" date="2023-06" db="EMBL/GenBank/DDBJ databases">
        <title>Genome-scale phylogeny and comparative genomics of the fungal order Sordariales.</title>
        <authorList>
            <consortium name="Lawrence Berkeley National Laboratory"/>
            <person name="Hensen N."/>
            <person name="Bonometti L."/>
            <person name="Westerberg I."/>
            <person name="Brannstrom I.O."/>
            <person name="Guillou S."/>
            <person name="Cros-Aarteil S."/>
            <person name="Calhoun S."/>
            <person name="Haridas S."/>
            <person name="Kuo A."/>
            <person name="Mondo S."/>
            <person name="Pangilinan J."/>
            <person name="Riley R."/>
            <person name="Labutti K."/>
            <person name="Andreopoulos B."/>
            <person name="Lipzen A."/>
            <person name="Chen C."/>
            <person name="Yanf M."/>
            <person name="Daum C."/>
            <person name="Ng V."/>
            <person name="Clum A."/>
            <person name="Steindorff A."/>
            <person name="Ohm R."/>
            <person name="Martin F."/>
            <person name="Silar P."/>
            <person name="Natvig D."/>
            <person name="Lalanne C."/>
            <person name="Gautier V."/>
            <person name="Ament-Velasquez S.L."/>
            <person name="Kruys A."/>
            <person name="Hutchinson M.I."/>
            <person name="Powell A.J."/>
            <person name="Barry K."/>
            <person name="Miller A.N."/>
            <person name="Grigoriev I.V."/>
            <person name="Debuchy R."/>
            <person name="Gladieux P."/>
            <person name="Thoren M.H."/>
            <person name="Johannesson H."/>
        </authorList>
    </citation>
    <scope>NUCLEOTIDE SEQUENCE</scope>
    <source>
        <strain evidence="9">CBS 606.72</strain>
    </source>
</reference>
<dbReference type="GO" id="GO:0006508">
    <property type="term" value="P:proteolysis"/>
    <property type="evidence" value="ECO:0007669"/>
    <property type="project" value="UniProtKB-KW"/>
</dbReference>
<dbReference type="GO" id="GO:0006518">
    <property type="term" value="P:peptide metabolic process"/>
    <property type="evidence" value="ECO:0007669"/>
    <property type="project" value="TreeGrafter"/>
</dbReference>
<comment type="caution">
    <text evidence="9">The sequence shown here is derived from an EMBL/GenBank/DDBJ whole genome shotgun (WGS) entry which is preliminary data.</text>
</comment>
<name>A0AA39WSQ9_9PEZI</name>
<keyword evidence="5 7" id="KW-0862">Zinc</keyword>
<dbReference type="Gene3D" id="1.10.1370.10">
    <property type="entry name" value="Neurolysin, domain 3"/>
    <property type="match status" value="1"/>
</dbReference>
<dbReference type="InterPro" id="IPR001567">
    <property type="entry name" value="Pept_M3A_M3B_dom"/>
</dbReference>
<organism evidence="9 10">
    <name type="scientific">Immersiella caudata</name>
    <dbReference type="NCBI Taxonomy" id="314043"/>
    <lineage>
        <taxon>Eukaryota</taxon>
        <taxon>Fungi</taxon>
        <taxon>Dikarya</taxon>
        <taxon>Ascomycota</taxon>
        <taxon>Pezizomycotina</taxon>
        <taxon>Sordariomycetes</taxon>
        <taxon>Sordariomycetidae</taxon>
        <taxon>Sordariales</taxon>
        <taxon>Lasiosphaeriaceae</taxon>
        <taxon>Immersiella</taxon>
    </lineage>
</organism>
<evidence type="ECO:0000256" key="5">
    <source>
        <dbReference type="ARBA" id="ARBA00022833"/>
    </source>
</evidence>
<dbReference type="InterPro" id="IPR045090">
    <property type="entry name" value="Pept_M3A_M3B"/>
</dbReference>
<keyword evidence="4 7" id="KW-0378">Hydrolase</keyword>
<evidence type="ECO:0000256" key="4">
    <source>
        <dbReference type="ARBA" id="ARBA00022801"/>
    </source>
</evidence>
<evidence type="ECO:0000259" key="8">
    <source>
        <dbReference type="Pfam" id="PF01432"/>
    </source>
</evidence>
<dbReference type="Gene3D" id="3.40.390.10">
    <property type="entry name" value="Collagenase (Catalytic Domain)"/>
    <property type="match status" value="1"/>
</dbReference>
<protein>
    <submittedName>
        <fullName evidence="9">Thimet oligopeptidase</fullName>
    </submittedName>
</protein>
<keyword evidence="6 7" id="KW-0482">Metalloprotease</keyword>
<dbReference type="Pfam" id="PF01432">
    <property type="entry name" value="Peptidase_M3"/>
    <property type="match status" value="1"/>
</dbReference>
<dbReference type="EMBL" id="JAULSU010000004">
    <property type="protein sequence ID" value="KAK0620909.1"/>
    <property type="molecule type" value="Genomic_DNA"/>
</dbReference>
<dbReference type="FunFam" id="3.40.390.10:FF:000074">
    <property type="entry name" value="Metalloprotease"/>
    <property type="match status" value="1"/>
</dbReference>
<comment type="cofactor">
    <cofactor evidence="7">
        <name>Zn(2+)</name>
        <dbReference type="ChEBI" id="CHEBI:29105"/>
    </cofactor>
    <text evidence="7">Binds 1 zinc ion.</text>
</comment>
<dbReference type="InterPro" id="IPR024079">
    <property type="entry name" value="MetalloPept_cat_dom_sf"/>
</dbReference>
<dbReference type="InterPro" id="IPR024080">
    <property type="entry name" value="Neurolysin/TOP_N"/>
</dbReference>
<dbReference type="SUPFAM" id="SSF55486">
    <property type="entry name" value="Metalloproteases ('zincins'), catalytic domain"/>
    <property type="match status" value="1"/>
</dbReference>
<dbReference type="GO" id="GO:0046872">
    <property type="term" value="F:metal ion binding"/>
    <property type="evidence" value="ECO:0007669"/>
    <property type="project" value="UniProtKB-UniRule"/>
</dbReference>
<accession>A0AA39WSQ9</accession>
<evidence type="ECO:0000256" key="7">
    <source>
        <dbReference type="RuleBase" id="RU003435"/>
    </source>
</evidence>
<evidence type="ECO:0000256" key="1">
    <source>
        <dbReference type="ARBA" id="ARBA00006040"/>
    </source>
</evidence>
<dbReference type="GO" id="GO:0004222">
    <property type="term" value="F:metalloendopeptidase activity"/>
    <property type="evidence" value="ECO:0007669"/>
    <property type="project" value="InterPro"/>
</dbReference>
<dbReference type="Proteomes" id="UP001175000">
    <property type="component" value="Unassembled WGS sequence"/>
</dbReference>
<feature type="domain" description="Peptidase M3A/M3B catalytic" evidence="8">
    <location>
        <begin position="215"/>
        <end position="692"/>
    </location>
</feature>
<dbReference type="PANTHER" id="PTHR11804">
    <property type="entry name" value="PROTEASE M3 THIMET OLIGOPEPTIDASE-RELATED"/>
    <property type="match status" value="1"/>
</dbReference>
<evidence type="ECO:0000256" key="6">
    <source>
        <dbReference type="ARBA" id="ARBA00023049"/>
    </source>
</evidence>
<keyword evidence="2 7" id="KW-0645">Protease</keyword>
<proteinExistence type="inferred from homology"/>
<gene>
    <name evidence="9" type="ORF">B0T14DRAFT_522350</name>
</gene>
<dbReference type="InterPro" id="IPR024077">
    <property type="entry name" value="Neurolysin/TOP_dom2"/>
</dbReference>
<dbReference type="AlphaFoldDB" id="A0AA39WSQ9"/>
<sequence>MPSPPQPLPYIPKAHEIPFIIERLSAEYKASREAVVRDVTPDIATFDNVIRPLVETSHQVSGEIAVISCLGYAAPDKATRDAVHESMAKWSAMLGTVFSTAGLYQLVKAVSARDKPLDSESKLLVKNMVLDYETSGHGLLSKEKIDEYNKRRDEIDGLRRTFNENLRTDEDGLWLTEEELSGLKEGQIERLAKGTELPNIGKRFVPFRKSEYRTLMRNAENPAVRRAAYLANAQKLAQNVAVFDKVVQLRDINARMLGYKSHAAFRLSTRMAGTTKWVDQFLSSVRLGLGSLAKRDLERLHAKKQTHVASHSSEHFFPWDFFYHTRLCEEDINVQEDRISEYFPLEHTVKTMLKLFTDRLGLVFVPIPKEELIDHVWHEDVDVFGVWDGDALDQSPFVGFLYTDLLWREGKYRGNQNVNLQLGFEKPDGTRMYPATTLMCAFTRSSTAGCALLKHSEVVTMFHELGHGIHDLVSRTKYSRFHSYNGTRDFGEAPSMFLENFCWVKDELREMSCHYSKLGPEYLAQWRQANPDAPDPPEKIPDEMVDSLVASRSLNQGWWTGDQLAVALFDMAVHNPESHEHLLQLDTAKLYNDLLEETAGLVNPDPTSRGHPHVHFGHLLHGYDAGYYSYLWGFVFGADMFETAFAPDTKTREVWERYRRTILEPGGSQDELNLVERFLGRPVSPEALFRRLRAAAK</sequence>
<evidence type="ECO:0000256" key="3">
    <source>
        <dbReference type="ARBA" id="ARBA00022723"/>
    </source>
</evidence>
<dbReference type="CDD" id="cd06455">
    <property type="entry name" value="M3A_TOP"/>
    <property type="match status" value="1"/>
</dbReference>
<keyword evidence="3 7" id="KW-0479">Metal-binding</keyword>
<dbReference type="PANTHER" id="PTHR11804:SF84">
    <property type="entry name" value="SACCHAROLYSIN"/>
    <property type="match status" value="1"/>
</dbReference>
<evidence type="ECO:0000313" key="10">
    <source>
        <dbReference type="Proteomes" id="UP001175000"/>
    </source>
</evidence>
<dbReference type="Gene3D" id="1.20.1050.40">
    <property type="entry name" value="Endopeptidase. Chain P, domain 1"/>
    <property type="match status" value="1"/>
</dbReference>
<dbReference type="GO" id="GO:0005758">
    <property type="term" value="C:mitochondrial intermembrane space"/>
    <property type="evidence" value="ECO:0007669"/>
    <property type="project" value="TreeGrafter"/>
</dbReference>